<dbReference type="Pfam" id="PF01336">
    <property type="entry name" value="tRNA_anti-codon"/>
    <property type="match status" value="1"/>
</dbReference>
<gene>
    <name evidence="4" type="ORF">E1218_18530</name>
</gene>
<dbReference type="CDD" id="cd04485">
    <property type="entry name" value="DnaE_OBF"/>
    <property type="match status" value="1"/>
</dbReference>
<dbReference type="PANTHER" id="PTHR32294:SF4">
    <property type="entry name" value="ERROR-PRONE DNA POLYMERASE"/>
    <property type="match status" value="1"/>
</dbReference>
<comment type="similarity">
    <text evidence="1">Belongs to the DNA polymerase type-C family. DnaE2 subfamily.</text>
</comment>
<dbReference type="EMBL" id="SMKR01000077">
    <property type="protein sequence ID" value="TDD22912.1"/>
    <property type="molecule type" value="Genomic_DNA"/>
</dbReference>
<dbReference type="AlphaFoldDB" id="A0A4R4WYX1"/>
<evidence type="ECO:0000256" key="1">
    <source>
        <dbReference type="ARBA" id="ARBA00007391"/>
    </source>
</evidence>
<protein>
    <recommendedName>
        <fullName evidence="2">Error-prone DNA polymerase</fullName>
    </recommendedName>
</protein>
<dbReference type="OrthoDB" id="9803237at2"/>
<evidence type="ECO:0000313" key="4">
    <source>
        <dbReference type="EMBL" id="TDD22912.1"/>
    </source>
</evidence>
<evidence type="ECO:0000313" key="5">
    <source>
        <dbReference type="Proteomes" id="UP000295172"/>
    </source>
</evidence>
<dbReference type="GO" id="GO:0003676">
    <property type="term" value="F:nucleic acid binding"/>
    <property type="evidence" value="ECO:0007669"/>
    <property type="project" value="InterPro"/>
</dbReference>
<dbReference type="InterPro" id="IPR004805">
    <property type="entry name" value="DnaE2/DnaE/PolC"/>
</dbReference>
<proteinExistence type="inferred from homology"/>
<evidence type="ECO:0000259" key="3">
    <source>
        <dbReference type="Pfam" id="PF01336"/>
    </source>
</evidence>
<dbReference type="Proteomes" id="UP000295172">
    <property type="component" value="Unassembled WGS sequence"/>
</dbReference>
<dbReference type="InterPro" id="IPR012340">
    <property type="entry name" value="NA-bd_OB-fold"/>
</dbReference>
<reference evidence="4 5" key="1">
    <citation type="submission" date="2019-02" db="EMBL/GenBank/DDBJ databases">
        <title>Draft genome sequences of novel Actinobacteria.</title>
        <authorList>
            <person name="Sahin N."/>
            <person name="Ay H."/>
            <person name="Saygin H."/>
        </authorList>
    </citation>
    <scope>NUCLEOTIDE SEQUENCE [LARGE SCALE GENOMIC DNA]</scope>
    <source>
        <strain evidence="4 5">16K104</strain>
    </source>
</reference>
<dbReference type="InterPro" id="IPR004365">
    <property type="entry name" value="NA-bd_OB_tRNA"/>
</dbReference>
<dbReference type="PANTHER" id="PTHR32294">
    <property type="entry name" value="DNA POLYMERASE III SUBUNIT ALPHA"/>
    <property type="match status" value="1"/>
</dbReference>
<dbReference type="GO" id="GO:0006260">
    <property type="term" value="P:DNA replication"/>
    <property type="evidence" value="ECO:0007669"/>
    <property type="project" value="InterPro"/>
</dbReference>
<organism evidence="4 5">
    <name type="scientific">Kribbella turkmenica</name>
    <dbReference type="NCBI Taxonomy" id="2530375"/>
    <lineage>
        <taxon>Bacteria</taxon>
        <taxon>Bacillati</taxon>
        <taxon>Actinomycetota</taxon>
        <taxon>Actinomycetes</taxon>
        <taxon>Propionibacteriales</taxon>
        <taxon>Kribbellaceae</taxon>
        <taxon>Kribbella</taxon>
    </lineage>
</organism>
<sequence length="137" mass="14999">MTDIESDMADLWSTSITTTSHPIQRIRDKLRAEGILSAAQLREAPNGSRVRVAGVVTHRQRPATASGVTFMNIEDETGMANVVVTVGCWHRHATVARTAGALIIRGRVERAGEVTNLSAEHLERLPLAARTTSRDFR</sequence>
<comment type="caution">
    <text evidence="4">The sequence shown here is derived from an EMBL/GenBank/DDBJ whole genome shotgun (WGS) entry which is preliminary data.</text>
</comment>
<accession>A0A4R4WYX1</accession>
<evidence type="ECO:0000256" key="2">
    <source>
        <dbReference type="ARBA" id="ARBA00017273"/>
    </source>
</evidence>
<keyword evidence="5" id="KW-1185">Reference proteome</keyword>
<feature type="domain" description="OB" evidence="3">
    <location>
        <begin position="50"/>
        <end position="123"/>
    </location>
</feature>
<dbReference type="Gene3D" id="2.40.50.140">
    <property type="entry name" value="Nucleic acid-binding proteins"/>
    <property type="match status" value="1"/>
</dbReference>
<name>A0A4R4WYX1_9ACTN</name>
<dbReference type="GO" id="GO:0008408">
    <property type="term" value="F:3'-5' exonuclease activity"/>
    <property type="evidence" value="ECO:0007669"/>
    <property type="project" value="InterPro"/>
</dbReference>